<dbReference type="EMBL" id="JBBCAQ010000034">
    <property type="protein sequence ID" value="KAK7580594.1"/>
    <property type="molecule type" value="Genomic_DNA"/>
</dbReference>
<evidence type="ECO:0000313" key="2">
    <source>
        <dbReference type="EMBL" id="KAK7580594.1"/>
    </source>
</evidence>
<feature type="compositionally biased region" description="Low complexity" evidence="1">
    <location>
        <begin position="254"/>
        <end position="276"/>
    </location>
</feature>
<feature type="region of interest" description="Disordered" evidence="1">
    <location>
        <begin position="494"/>
        <end position="526"/>
    </location>
</feature>
<feature type="compositionally biased region" description="Polar residues" evidence="1">
    <location>
        <begin position="494"/>
        <end position="513"/>
    </location>
</feature>
<dbReference type="AlphaFoldDB" id="A0AAN9TCK0"/>
<comment type="caution">
    <text evidence="2">The sequence shown here is derived from an EMBL/GenBank/DDBJ whole genome shotgun (WGS) entry which is preliminary data.</text>
</comment>
<sequence length="798" mass="90204">MAERDSHVTPNVLVDESAPEQPHLVHNPRIKSAHVDNSACETISPIPIVNECSDSGGSKLKKMSHKRHHRSRRLRESFQPFERINYLTDSATTFALHQSAANNMHLANIVLKPQVSRLLNDNEQLNHRVTRISEHNRTLSLERERLLTTIQNTAAILQSTVTSLGRERESRFQLEDVPKKAKSPESVNSDFLERSTKCTIKEFDNLLTALQTSSREKVESRATLDLGYGSAKSKSLSQYDIIVKWLNNETPQRSVSTNRSPTTTTSTSSSSSSTSTVCQEELDKLLESATISNEKCYTLIVKEQNEATQLPEANEPTAKADGSYKKSVSNDVNDHRPSSQGGETAKTVSDPPENMVVEMETDPETSSPHEIVENVVEESMLWLGVNQTQMSPLAEEGKTMVPGSAMAATATVATIRSSVVRKQSSIDEQKSLASSSDSQTNQDEHEEFISLCNTMIQRMDSMISRSSNTAHIKEYMLDDVEKHSPQLETATKTLITRPQRLPSQQHRQSQPTQNRRRRPHVDLRKLDRAISTSSTLSWPDIDQVEHEGDLKTVQKCLASLEIMNIRRTNQALTQTLIIKALRKLLARQFCHLSRAHREADTSDSENFSAKDIGRTAMGSGVEGAVAAPAAAAESTVQQAIAKMELMEESRPKSGEIYQIINHVSKSIIYNDMSHEFVKLHNNADYYERQHDGGSRLVKSGFNFEELNEMPQQRQHLNSSTKVTDRRTCHHRKATIRRKKEYFPYETSRTKVRAELNRLQAEEYKPIPRCWFYVGILIVLTQLHLFRWLKDFVHLVLKF</sequence>
<protein>
    <submittedName>
        <fullName evidence="2">Uncharacterized protein</fullName>
    </submittedName>
</protein>
<organism evidence="2 3">
    <name type="scientific">Parthenolecanium corni</name>
    <dbReference type="NCBI Taxonomy" id="536013"/>
    <lineage>
        <taxon>Eukaryota</taxon>
        <taxon>Metazoa</taxon>
        <taxon>Ecdysozoa</taxon>
        <taxon>Arthropoda</taxon>
        <taxon>Hexapoda</taxon>
        <taxon>Insecta</taxon>
        <taxon>Pterygota</taxon>
        <taxon>Neoptera</taxon>
        <taxon>Paraneoptera</taxon>
        <taxon>Hemiptera</taxon>
        <taxon>Sternorrhyncha</taxon>
        <taxon>Coccoidea</taxon>
        <taxon>Coccidae</taxon>
        <taxon>Parthenolecanium</taxon>
    </lineage>
</organism>
<accession>A0AAN9TCK0</accession>
<feature type="compositionally biased region" description="Polar residues" evidence="1">
    <location>
        <begin position="431"/>
        <end position="441"/>
    </location>
</feature>
<dbReference type="Proteomes" id="UP001367676">
    <property type="component" value="Unassembled WGS sequence"/>
</dbReference>
<proteinExistence type="predicted"/>
<keyword evidence="3" id="KW-1185">Reference proteome</keyword>
<reference evidence="2 3" key="1">
    <citation type="submission" date="2024-03" db="EMBL/GenBank/DDBJ databases">
        <title>Adaptation during the transition from Ophiocordyceps entomopathogen to insect associate is accompanied by gene loss and intensified selection.</title>
        <authorList>
            <person name="Ward C.M."/>
            <person name="Onetto C.A."/>
            <person name="Borneman A.R."/>
        </authorList>
    </citation>
    <scope>NUCLEOTIDE SEQUENCE [LARGE SCALE GENOMIC DNA]</scope>
    <source>
        <strain evidence="2">AWRI1</strain>
        <tissue evidence="2">Single Adult Female</tissue>
    </source>
</reference>
<evidence type="ECO:0000256" key="1">
    <source>
        <dbReference type="SAM" id="MobiDB-lite"/>
    </source>
</evidence>
<evidence type="ECO:0000313" key="3">
    <source>
        <dbReference type="Proteomes" id="UP001367676"/>
    </source>
</evidence>
<gene>
    <name evidence="2" type="ORF">V9T40_001223</name>
</gene>
<feature type="region of interest" description="Disordered" evidence="1">
    <location>
        <begin position="308"/>
        <end position="353"/>
    </location>
</feature>
<feature type="region of interest" description="Disordered" evidence="1">
    <location>
        <begin position="251"/>
        <end position="276"/>
    </location>
</feature>
<name>A0AAN9TCK0_9HEMI</name>
<feature type="region of interest" description="Disordered" evidence="1">
    <location>
        <begin position="419"/>
        <end position="444"/>
    </location>
</feature>